<evidence type="ECO:0000256" key="1">
    <source>
        <dbReference type="SAM" id="Coils"/>
    </source>
</evidence>
<gene>
    <name evidence="3" type="ORF">HNR65_001704</name>
</gene>
<accession>A0A7W0C906</accession>
<dbReference type="Proteomes" id="UP000525298">
    <property type="component" value="Unassembled WGS sequence"/>
</dbReference>
<keyword evidence="1" id="KW-0175">Coiled coil</keyword>
<organism evidence="3 4">
    <name type="scientific">Desulfosalsimonas propionicica</name>
    <dbReference type="NCBI Taxonomy" id="332175"/>
    <lineage>
        <taxon>Bacteria</taxon>
        <taxon>Pseudomonadati</taxon>
        <taxon>Thermodesulfobacteriota</taxon>
        <taxon>Desulfobacteria</taxon>
        <taxon>Desulfobacterales</taxon>
        <taxon>Desulfosalsimonadaceae</taxon>
        <taxon>Desulfosalsimonas</taxon>
    </lineage>
</organism>
<keyword evidence="2" id="KW-0812">Transmembrane</keyword>
<keyword evidence="2" id="KW-1133">Transmembrane helix</keyword>
<name>A0A7W0C906_9BACT</name>
<evidence type="ECO:0000256" key="2">
    <source>
        <dbReference type="SAM" id="Phobius"/>
    </source>
</evidence>
<dbReference type="EMBL" id="JACDUS010000004">
    <property type="protein sequence ID" value="MBA2881377.1"/>
    <property type="molecule type" value="Genomic_DNA"/>
</dbReference>
<keyword evidence="4" id="KW-1185">Reference proteome</keyword>
<reference evidence="3 4" key="1">
    <citation type="submission" date="2020-07" db="EMBL/GenBank/DDBJ databases">
        <title>Genomic Encyclopedia of Type Strains, Phase IV (KMG-IV): sequencing the most valuable type-strain genomes for metagenomic binning, comparative biology and taxonomic classification.</title>
        <authorList>
            <person name="Goeker M."/>
        </authorList>
    </citation>
    <scope>NUCLEOTIDE SEQUENCE [LARGE SCALE GENOMIC DNA]</scope>
    <source>
        <strain evidence="3 4">DSM 17721</strain>
    </source>
</reference>
<dbReference type="AlphaFoldDB" id="A0A7W0C906"/>
<keyword evidence="2" id="KW-0472">Membrane</keyword>
<sequence length="384" mass="44445">MKHLPFKMIILCILLPPLLYMATVSALERYFTGHYEKAVSNIYLSEMNAVLAGSVHLSDAINDSVSSYIDNNRLIRMGVKVDVTVATKRGTILYPPVFQNEIDESMGADPTKIAQQNFQMLDKGLSLEVEATIEPLSIFSGVVLMIYILLFGSGLYLNYRMAAARIRREDREKADELERLHNLETEYARQVDKLDAERRNLMNEYTELKQSLDAQRREAEQNEEDMFEEIEDLENRLSQNLSEQQQQQDEILRLQQQLQDLEKLRENVDRQKEKEAERLGKRFKALYKQVEMYDRALRGMTELTEDMALKAEEVIHQLNNDSAIVTVKRKVFNKKGKATVFEVVFAYNGRLYFSKNEANHIHVLAVGTKNTQNRDLAYVDRMAS</sequence>
<protein>
    <submittedName>
        <fullName evidence="3">Putative nucleic acid-binding Zn-ribbon protein</fullName>
    </submittedName>
</protein>
<proteinExistence type="predicted"/>
<evidence type="ECO:0000313" key="3">
    <source>
        <dbReference type="EMBL" id="MBA2881377.1"/>
    </source>
</evidence>
<evidence type="ECO:0000313" key="4">
    <source>
        <dbReference type="Proteomes" id="UP000525298"/>
    </source>
</evidence>
<comment type="caution">
    <text evidence="3">The sequence shown here is derived from an EMBL/GenBank/DDBJ whole genome shotgun (WGS) entry which is preliminary data.</text>
</comment>
<dbReference type="RefSeq" id="WP_181551043.1">
    <property type="nucleotide sequence ID" value="NZ_JACDUS010000004.1"/>
</dbReference>
<feature type="transmembrane region" description="Helical" evidence="2">
    <location>
        <begin position="136"/>
        <end position="159"/>
    </location>
</feature>
<feature type="coiled-coil region" evidence="1">
    <location>
        <begin position="166"/>
        <end position="278"/>
    </location>
</feature>